<name>A0A4S5B6I0_9ACTN</name>
<dbReference type="Proteomes" id="UP000305282">
    <property type="component" value="Unassembled WGS sequence"/>
</dbReference>
<dbReference type="Pfam" id="PF01243">
    <property type="entry name" value="PNPOx_N"/>
    <property type="match status" value="1"/>
</dbReference>
<dbReference type="PANTHER" id="PTHR35176:SF6">
    <property type="entry name" value="HEME OXYGENASE HI_0854-RELATED"/>
    <property type="match status" value="1"/>
</dbReference>
<dbReference type="InterPro" id="IPR012349">
    <property type="entry name" value="Split_barrel_FMN-bd"/>
</dbReference>
<dbReference type="NCBIfam" id="TIGR03618">
    <property type="entry name" value="Rv1155_F420"/>
    <property type="match status" value="1"/>
</dbReference>
<reference evidence="3 4" key="1">
    <citation type="submission" date="2019-04" db="EMBL/GenBank/DDBJ databases">
        <title>Draft genome sequences for three unisolated Alnus-infective Frankia Sp+ strains, AgTrS, AiOr and AvVan, the first sequenced Frankia strains able to sporulate in-planta.</title>
        <authorList>
            <person name="Bethencourt L."/>
            <person name="Vautrin F."/>
            <person name="Taib N."/>
            <person name="Dubost A."/>
            <person name="Castro-Garcia L."/>
            <person name="Imbaud O."/>
            <person name="Abrouk D."/>
            <person name="Fournier P."/>
            <person name="Briolay J."/>
            <person name="Nguyen A."/>
            <person name="Normand P."/>
            <person name="Fernandez M.P."/>
            <person name="Brochier-Armanet C."/>
            <person name="Herrera-Belaroussi A."/>
        </authorList>
    </citation>
    <scope>NUCLEOTIDE SEQUENCE [LARGE SCALE GENOMIC DNA]</scope>
    <source>
        <strain evidence="3 4">AvVan</strain>
    </source>
</reference>
<evidence type="ECO:0000259" key="2">
    <source>
        <dbReference type="Pfam" id="PF01243"/>
    </source>
</evidence>
<proteinExistence type="predicted"/>
<dbReference type="PANTHER" id="PTHR35176">
    <property type="entry name" value="HEME OXYGENASE HI_0854-RELATED"/>
    <property type="match status" value="1"/>
</dbReference>
<comment type="caution">
    <text evidence="3">The sequence shown here is derived from an EMBL/GenBank/DDBJ whole genome shotgun (WGS) entry which is preliminary data.</text>
</comment>
<keyword evidence="1" id="KW-0560">Oxidoreductase</keyword>
<dbReference type="AlphaFoldDB" id="A0A4S5B6I0"/>
<evidence type="ECO:0000313" key="3">
    <source>
        <dbReference type="EMBL" id="THJ25893.1"/>
    </source>
</evidence>
<dbReference type="EMBL" id="SSXH01001074">
    <property type="protein sequence ID" value="THJ25893.1"/>
    <property type="molecule type" value="Genomic_DNA"/>
</dbReference>
<dbReference type="SUPFAM" id="SSF50475">
    <property type="entry name" value="FMN-binding split barrel"/>
    <property type="match status" value="1"/>
</dbReference>
<feature type="domain" description="Pyridoxamine 5'-phosphate oxidase N-terminal" evidence="2">
    <location>
        <begin position="5"/>
        <end position="92"/>
    </location>
</feature>
<dbReference type="InterPro" id="IPR052019">
    <property type="entry name" value="F420H2_bilvrd_red/Heme_oxyg"/>
</dbReference>
<dbReference type="GO" id="GO:0005829">
    <property type="term" value="C:cytosol"/>
    <property type="evidence" value="ECO:0007669"/>
    <property type="project" value="TreeGrafter"/>
</dbReference>
<dbReference type="OrthoDB" id="162914at2"/>
<evidence type="ECO:0000256" key="1">
    <source>
        <dbReference type="ARBA" id="ARBA00023002"/>
    </source>
</evidence>
<dbReference type="GO" id="GO:0016627">
    <property type="term" value="F:oxidoreductase activity, acting on the CH-CH group of donors"/>
    <property type="evidence" value="ECO:0007669"/>
    <property type="project" value="TreeGrafter"/>
</dbReference>
<dbReference type="GO" id="GO:0070967">
    <property type="term" value="F:coenzyme F420 binding"/>
    <property type="evidence" value="ECO:0007669"/>
    <property type="project" value="TreeGrafter"/>
</dbReference>
<organism evidence="3 4">
    <name type="scientific">Candidatus Frankia alpina</name>
    <dbReference type="NCBI Taxonomy" id="2699483"/>
    <lineage>
        <taxon>Bacteria</taxon>
        <taxon>Bacillati</taxon>
        <taxon>Actinomycetota</taxon>
        <taxon>Actinomycetes</taxon>
        <taxon>Frankiales</taxon>
        <taxon>Frankiaceae</taxon>
        <taxon>Frankia</taxon>
    </lineage>
</organism>
<evidence type="ECO:0000313" key="4">
    <source>
        <dbReference type="Proteomes" id="UP000305282"/>
    </source>
</evidence>
<dbReference type="Gene3D" id="2.30.110.10">
    <property type="entry name" value="Electron Transport, Fmn-binding Protein, Chain A"/>
    <property type="match status" value="1"/>
</dbReference>
<dbReference type="InterPro" id="IPR011576">
    <property type="entry name" value="Pyridox_Oxase_N"/>
</dbReference>
<protein>
    <submittedName>
        <fullName evidence="3">PPOX class F420-dependent oxidoreductase</fullName>
    </submittedName>
</protein>
<sequence>MTLIPETHRDLAQNAAVAILTTLGPDGAPQTTAVGYLFDDGVFRISVSSDKQKLKNLQRNPQCSLFLLDVANVYHTVEVRGAAEVILDEDCTWAAKIAESNGRTADDVRKLTPPGALRYSIAVHPTKINTFG</sequence>
<keyword evidence="4" id="KW-1185">Reference proteome</keyword>
<dbReference type="RefSeq" id="WP_136449720.1">
    <property type="nucleotide sequence ID" value="NZ_CADCWT010000165.1"/>
</dbReference>
<gene>
    <name evidence="3" type="ORF">E7Y31_23165</name>
</gene>
<accession>A0A4S5B6I0</accession>
<dbReference type="InterPro" id="IPR019920">
    <property type="entry name" value="F420-binding_dom_put"/>
</dbReference>